<sequence>MDNHERLQFDLLTATAAEAFVERIVQRCGGTDNALQRLATDPDGEGIWLSQFVDAVFADHCLDTPAGHCFVLEATSRRPISIAVDGTVAEVLAVAARMAFADLLRTKVTEVVHRAQGYGV</sequence>
<dbReference type="RefSeq" id="WP_006368953.1">
    <property type="nucleotide sequence ID" value="NZ_CP116236.1"/>
</dbReference>
<organism evidence="1 2">
    <name type="scientific">Gordonia polyisoprenivorans</name>
    <dbReference type="NCBI Taxonomy" id="84595"/>
    <lineage>
        <taxon>Bacteria</taxon>
        <taxon>Bacillati</taxon>
        <taxon>Actinomycetota</taxon>
        <taxon>Actinomycetes</taxon>
        <taxon>Mycobacteriales</taxon>
        <taxon>Gordoniaceae</taxon>
        <taxon>Gordonia</taxon>
    </lineage>
</organism>
<accession>A0A846WTV0</accession>
<reference evidence="1 2" key="1">
    <citation type="submission" date="2020-04" db="EMBL/GenBank/DDBJ databases">
        <title>MicrobeNet Type strains.</title>
        <authorList>
            <person name="Nicholson A.C."/>
        </authorList>
    </citation>
    <scope>NUCLEOTIDE SEQUENCE [LARGE SCALE GENOMIC DNA]</scope>
    <source>
        <strain evidence="1 2">ATCC BAA-14</strain>
    </source>
</reference>
<dbReference type="Proteomes" id="UP000563898">
    <property type="component" value="Unassembled WGS sequence"/>
</dbReference>
<dbReference type="EMBL" id="JAAXPC010000027">
    <property type="protein sequence ID" value="NKY05054.1"/>
    <property type="molecule type" value="Genomic_DNA"/>
</dbReference>
<comment type="caution">
    <text evidence="1">The sequence shown here is derived from an EMBL/GenBank/DDBJ whole genome shotgun (WGS) entry which is preliminary data.</text>
</comment>
<proteinExistence type="predicted"/>
<name>A0A846WTV0_9ACTN</name>
<dbReference type="AlphaFoldDB" id="A0A846WTV0"/>
<evidence type="ECO:0000313" key="1">
    <source>
        <dbReference type="EMBL" id="NKY05054.1"/>
    </source>
</evidence>
<protein>
    <submittedName>
        <fullName evidence="1">Uncharacterized protein</fullName>
    </submittedName>
</protein>
<evidence type="ECO:0000313" key="2">
    <source>
        <dbReference type="Proteomes" id="UP000563898"/>
    </source>
</evidence>
<gene>
    <name evidence="1" type="ORF">HGA05_26190</name>
</gene>